<accession>A0ABY8IRS9</accession>
<reference evidence="2" key="1">
    <citation type="journal article" date="2019" name="Phytopathology">
        <title>A Novel Group of Rhizobium tumorigenes-Like Agrobacteria Associated with Crown Gall Disease of Rhododendron and Blueberry.</title>
        <authorList>
            <person name="Kuzmanovic N."/>
            <person name="Behrens P."/>
            <person name="Idczak E."/>
            <person name="Wagner S."/>
            <person name="Gotz M."/>
            <person name="Sproer C."/>
            <person name="Bunk B."/>
            <person name="Overmann J."/>
            <person name="Smalla K."/>
        </authorList>
    </citation>
    <scope>NUCLEOTIDE SEQUENCE</scope>
    <source>
        <strain evidence="2">Rho-6.2</strain>
    </source>
</reference>
<feature type="domain" description="Carboxymuconolactone decarboxylase-like" evidence="1">
    <location>
        <begin position="10"/>
        <end position="82"/>
    </location>
</feature>
<dbReference type="InterPro" id="IPR003779">
    <property type="entry name" value="CMD-like"/>
</dbReference>
<keyword evidence="3" id="KW-1185">Reference proteome</keyword>
<keyword evidence="2" id="KW-0614">Plasmid</keyword>
<dbReference type="EMBL" id="CP117269">
    <property type="protein sequence ID" value="WFS26175.1"/>
    <property type="molecule type" value="Genomic_DNA"/>
</dbReference>
<organism evidence="2 3">
    <name type="scientific">Rhizobium rhododendri</name>
    <dbReference type="NCBI Taxonomy" id="2506430"/>
    <lineage>
        <taxon>Bacteria</taxon>
        <taxon>Pseudomonadati</taxon>
        <taxon>Pseudomonadota</taxon>
        <taxon>Alphaproteobacteria</taxon>
        <taxon>Hyphomicrobiales</taxon>
        <taxon>Rhizobiaceae</taxon>
        <taxon>Rhizobium/Agrobacterium group</taxon>
        <taxon>Rhizobium</taxon>
    </lineage>
</organism>
<evidence type="ECO:0000313" key="3">
    <source>
        <dbReference type="Proteomes" id="UP000318939"/>
    </source>
</evidence>
<dbReference type="Gene3D" id="1.20.1290.10">
    <property type="entry name" value="AhpD-like"/>
    <property type="match status" value="1"/>
</dbReference>
<dbReference type="InterPro" id="IPR052512">
    <property type="entry name" value="4CMD/NDH-1_regulator"/>
</dbReference>
<proteinExistence type="predicted"/>
<dbReference type="Pfam" id="PF02627">
    <property type="entry name" value="CMD"/>
    <property type="match status" value="2"/>
</dbReference>
<sequence length="213" mass="23375">MEKYTQQKLLGEVWSRPDLSRRDRSVITVAEVIARNQASDMPFYFKVALDSGVNPAELSEIITHLAFYSGFPNAMEAVAAAKTIFAERGITIDQLPIASPTLLLIDEEAEAKRATTVETNVGPVSVGVVKYTGELFTDLWLRPDLDRSLVTISALVATGQVAQVTFHLNKAMDNGLTKAQASEVLTHLAFYTGWPNVMSAVPVFKDVFEKRGV</sequence>
<gene>
    <name evidence="2" type="ORF">PR018_26195</name>
</gene>
<geneLocation type="plasmid" evidence="2 3">
    <name>pTi6.2</name>
</geneLocation>
<reference evidence="2" key="2">
    <citation type="journal article" date="2023" name="MicrobiologyOpen">
        <title>Genomics of the tumorigenes clade of the family Rhizobiaceae and description of Rhizobium rhododendri sp. nov.</title>
        <authorList>
            <person name="Kuzmanovic N."/>
            <person name="diCenzo G.C."/>
            <person name="Bunk B."/>
            <person name="Sproeer C."/>
            <person name="Fruehling A."/>
            <person name="Neumann-Schaal M."/>
            <person name="Overmann J."/>
            <person name="Smalla K."/>
        </authorList>
    </citation>
    <scope>NUCLEOTIDE SEQUENCE</scope>
    <source>
        <strain evidence="2">Rho-6.2</strain>
        <plasmid evidence="2">pTi6.2</plasmid>
    </source>
</reference>
<dbReference type="Proteomes" id="UP000318939">
    <property type="component" value="Plasmid pTi6.2"/>
</dbReference>
<evidence type="ECO:0000313" key="2">
    <source>
        <dbReference type="EMBL" id="WFS26175.1"/>
    </source>
</evidence>
<feature type="domain" description="Carboxymuconolactone decarboxylase-like" evidence="1">
    <location>
        <begin position="146"/>
        <end position="205"/>
    </location>
</feature>
<dbReference type="SUPFAM" id="SSF69118">
    <property type="entry name" value="AhpD-like"/>
    <property type="match status" value="2"/>
</dbReference>
<protein>
    <submittedName>
        <fullName evidence="2">Carboxymuconolactone decarboxylase family protein</fullName>
    </submittedName>
</protein>
<evidence type="ECO:0000259" key="1">
    <source>
        <dbReference type="Pfam" id="PF02627"/>
    </source>
</evidence>
<dbReference type="InterPro" id="IPR029032">
    <property type="entry name" value="AhpD-like"/>
</dbReference>
<dbReference type="PANTHER" id="PTHR33570">
    <property type="entry name" value="4-CARBOXYMUCONOLACTONE DECARBOXYLASE FAMILY PROTEIN"/>
    <property type="match status" value="1"/>
</dbReference>
<dbReference type="PANTHER" id="PTHR33570:SF9">
    <property type="entry name" value="BLL4600 PROTEIN"/>
    <property type="match status" value="1"/>
</dbReference>
<name>A0ABY8IRS9_9HYPH</name>